<dbReference type="InParanoid" id="A0A1V9XI88"/>
<keyword evidence="2" id="KW-1185">Reference proteome</keyword>
<dbReference type="Proteomes" id="UP000192247">
    <property type="component" value="Unassembled WGS sequence"/>
</dbReference>
<sequence length="59" mass="6700">MYSRTNVHTNPGRIHRQNFRRIMSSEDLERSSLPEILMHPQSPGALLPQVPGADLYGNI</sequence>
<dbReference type="EMBL" id="MNPL01010505">
    <property type="protein sequence ID" value="OQR73088.1"/>
    <property type="molecule type" value="Genomic_DNA"/>
</dbReference>
<evidence type="ECO:0000313" key="2">
    <source>
        <dbReference type="Proteomes" id="UP000192247"/>
    </source>
</evidence>
<organism evidence="1 2">
    <name type="scientific">Tropilaelaps mercedesae</name>
    <dbReference type="NCBI Taxonomy" id="418985"/>
    <lineage>
        <taxon>Eukaryota</taxon>
        <taxon>Metazoa</taxon>
        <taxon>Ecdysozoa</taxon>
        <taxon>Arthropoda</taxon>
        <taxon>Chelicerata</taxon>
        <taxon>Arachnida</taxon>
        <taxon>Acari</taxon>
        <taxon>Parasitiformes</taxon>
        <taxon>Mesostigmata</taxon>
        <taxon>Gamasina</taxon>
        <taxon>Dermanyssoidea</taxon>
        <taxon>Laelapidae</taxon>
        <taxon>Tropilaelaps</taxon>
    </lineage>
</organism>
<proteinExistence type="predicted"/>
<accession>A0A1V9XI88</accession>
<gene>
    <name evidence="1" type="ORF">BIW11_03650</name>
</gene>
<protein>
    <submittedName>
        <fullName evidence="1">Uncharacterized protein</fullName>
    </submittedName>
</protein>
<name>A0A1V9XI88_9ACAR</name>
<evidence type="ECO:0000313" key="1">
    <source>
        <dbReference type="EMBL" id="OQR73088.1"/>
    </source>
</evidence>
<dbReference type="AlphaFoldDB" id="A0A1V9XI88"/>
<reference evidence="1 2" key="1">
    <citation type="journal article" date="2017" name="Gigascience">
        <title>Draft genome of the honey bee ectoparasitic mite, Tropilaelaps mercedesae, is shaped by the parasitic life history.</title>
        <authorList>
            <person name="Dong X."/>
            <person name="Armstrong S.D."/>
            <person name="Xia D."/>
            <person name="Makepeace B.L."/>
            <person name="Darby A.C."/>
            <person name="Kadowaki T."/>
        </authorList>
    </citation>
    <scope>NUCLEOTIDE SEQUENCE [LARGE SCALE GENOMIC DNA]</scope>
    <source>
        <strain evidence="1">Wuxi-XJTLU</strain>
    </source>
</reference>
<comment type="caution">
    <text evidence="1">The sequence shown here is derived from an EMBL/GenBank/DDBJ whole genome shotgun (WGS) entry which is preliminary data.</text>
</comment>